<evidence type="ECO:0008006" key="3">
    <source>
        <dbReference type="Google" id="ProtNLM"/>
    </source>
</evidence>
<accession>A0A917AZ44</accession>
<reference evidence="1" key="2">
    <citation type="submission" date="2020-09" db="EMBL/GenBank/DDBJ databases">
        <authorList>
            <person name="Sun Q."/>
            <person name="Zhou Y."/>
        </authorList>
    </citation>
    <scope>NUCLEOTIDE SEQUENCE</scope>
    <source>
        <strain evidence="1">CGMCC 1.12153</strain>
    </source>
</reference>
<evidence type="ECO:0000313" key="1">
    <source>
        <dbReference type="EMBL" id="GGF09469.1"/>
    </source>
</evidence>
<proteinExistence type="predicted"/>
<gene>
    <name evidence="1" type="ORF">GCM10010954_04900</name>
</gene>
<organism evidence="1 2">
    <name type="scientific">Halobacillus andaensis</name>
    <dbReference type="NCBI Taxonomy" id="1176239"/>
    <lineage>
        <taxon>Bacteria</taxon>
        <taxon>Bacillati</taxon>
        <taxon>Bacillota</taxon>
        <taxon>Bacilli</taxon>
        <taxon>Bacillales</taxon>
        <taxon>Bacillaceae</taxon>
        <taxon>Halobacillus</taxon>
    </lineage>
</organism>
<comment type="caution">
    <text evidence="1">The sequence shown here is derived from an EMBL/GenBank/DDBJ whole genome shotgun (WGS) entry which is preliminary data.</text>
</comment>
<dbReference type="AlphaFoldDB" id="A0A917AZ44"/>
<dbReference type="InterPro" id="IPR019615">
    <property type="entry name" value="DUF2487"/>
</dbReference>
<name>A0A917AZ44_HALAA</name>
<dbReference type="RefSeq" id="WP_188375869.1">
    <property type="nucleotide sequence ID" value="NZ_BMEL01000001.1"/>
</dbReference>
<sequence length="152" mass="18336">MQWTKDDTELYLAEKKYVDTLIIPLIPFNPETDGTIAKEAFQRELNHLTTHLLEKGYRGRILLAPDYNYITGNYEAESQRINQWIEKFEKQPFEHVFLFTFDTKWKRWEKELKGHLLWVPSLHERNLQSTETRSFVKEQVNQISDLIKAYWD</sequence>
<evidence type="ECO:0000313" key="2">
    <source>
        <dbReference type="Proteomes" id="UP000660110"/>
    </source>
</evidence>
<keyword evidence="2" id="KW-1185">Reference proteome</keyword>
<protein>
    <recommendedName>
        <fullName evidence="3">DUF2487 domain-containing protein</fullName>
    </recommendedName>
</protein>
<dbReference type="Pfam" id="PF10673">
    <property type="entry name" value="DUF2487"/>
    <property type="match status" value="1"/>
</dbReference>
<reference evidence="1" key="1">
    <citation type="journal article" date="2014" name="Int. J. Syst. Evol. Microbiol.">
        <title>Complete genome sequence of Corynebacterium casei LMG S-19264T (=DSM 44701T), isolated from a smear-ripened cheese.</title>
        <authorList>
            <consortium name="US DOE Joint Genome Institute (JGI-PGF)"/>
            <person name="Walter F."/>
            <person name="Albersmeier A."/>
            <person name="Kalinowski J."/>
            <person name="Ruckert C."/>
        </authorList>
    </citation>
    <scope>NUCLEOTIDE SEQUENCE</scope>
    <source>
        <strain evidence="1">CGMCC 1.12153</strain>
    </source>
</reference>
<dbReference type="EMBL" id="BMEL01000001">
    <property type="protein sequence ID" value="GGF09469.1"/>
    <property type="molecule type" value="Genomic_DNA"/>
</dbReference>
<dbReference type="Proteomes" id="UP000660110">
    <property type="component" value="Unassembled WGS sequence"/>
</dbReference>